<dbReference type="InterPro" id="IPR003280">
    <property type="entry name" value="2pore_dom_K_chnl"/>
</dbReference>
<evidence type="ECO:0000256" key="8">
    <source>
        <dbReference type="SAM" id="Phobius"/>
    </source>
</evidence>
<evidence type="ECO:0000256" key="3">
    <source>
        <dbReference type="ARBA" id="ARBA00022692"/>
    </source>
</evidence>
<evidence type="ECO:0000256" key="7">
    <source>
        <dbReference type="ARBA" id="ARBA00023303"/>
    </source>
</evidence>
<evidence type="ECO:0000256" key="6">
    <source>
        <dbReference type="ARBA" id="ARBA00023136"/>
    </source>
</evidence>
<dbReference type="GO" id="GO:0015271">
    <property type="term" value="F:outward rectifier potassium channel activity"/>
    <property type="evidence" value="ECO:0007669"/>
    <property type="project" value="TreeGrafter"/>
</dbReference>
<dbReference type="AlphaFoldDB" id="A0AAN8GDK9"/>
<keyword evidence="11" id="KW-1185">Reference proteome</keyword>
<dbReference type="GO" id="GO:0030322">
    <property type="term" value="P:stabilization of membrane potential"/>
    <property type="evidence" value="ECO:0007669"/>
    <property type="project" value="TreeGrafter"/>
</dbReference>
<evidence type="ECO:0000256" key="2">
    <source>
        <dbReference type="ARBA" id="ARBA00022448"/>
    </source>
</evidence>
<feature type="transmembrane region" description="Helical" evidence="8">
    <location>
        <begin position="98"/>
        <end position="118"/>
    </location>
</feature>
<evidence type="ECO:0000259" key="9">
    <source>
        <dbReference type="Pfam" id="PF07885"/>
    </source>
</evidence>
<feature type="transmembrane region" description="Helical" evidence="8">
    <location>
        <begin position="220"/>
        <end position="240"/>
    </location>
</feature>
<dbReference type="GO" id="GO:0022841">
    <property type="term" value="F:potassium ion leak channel activity"/>
    <property type="evidence" value="ECO:0007669"/>
    <property type="project" value="TreeGrafter"/>
</dbReference>
<evidence type="ECO:0000313" key="10">
    <source>
        <dbReference type="EMBL" id="KAK5986698.1"/>
    </source>
</evidence>
<organism evidence="10 11">
    <name type="scientific">Trichostrongylus colubriformis</name>
    <name type="common">Black scour worm</name>
    <dbReference type="NCBI Taxonomy" id="6319"/>
    <lineage>
        <taxon>Eukaryota</taxon>
        <taxon>Metazoa</taxon>
        <taxon>Ecdysozoa</taxon>
        <taxon>Nematoda</taxon>
        <taxon>Chromadorea</taxon>
        <taxon>Rhabditida</taxon>
        <taxon>Rhabditina</taxon>
        <taxon>Rhabditomorpha</taxon>
        <taxon>Strongyloidea</taxon>
        <taxon>Trichostrongylidae</taxon>
        <taxon>Trichostrongylus</taxon>
    </lineage>
</organism>
<feature type="transmembrane region" description="Helical" evidence="8">
    <location>
        <begin position="195"/>
        <end position="214"/>
    </location>
</feature>
<dbReference type="Gene3D" id="1.10.287.70">
    <property type="match status" value="1"/>
</dbReference>
<dbReference type="GO" id="GO:0005886">
    <property type="term" value="C:plasma membrane"/>
    <property type="evidence" value="ECO:0007669"/>
    <property type="project" value="TreeGrafter"/>
</dbReference>
<evidence type="ECO:0000256" key="5">
    <source>
        <dbReference type="ARBA" id="ARBA00023065"/>
    </source>
</evidence>
<keyword evidence="6 8" id="KW-0472">Membrane</keyword>
<keyword evidence="7" id="KW-0407">Ion channel</keyword>
<evidence type="ECO:0000256" key="1">
    <source>
        <dbReference type="ARBA" id="ARBA00004141"/>
    </source>
</evidence>
<evidence type="ECO:0000313" key="11">
    <source>
        <dbReference type="Proteomes" id="UP001331761"/>
    </source>
</evidence>
<keyword evidence="3 8" id="KW-0812">Transmembrane</keyword>
<accession>A0AAN8GDK9</accession>
<gene>
    <name evidence="10" type="ORF">GCK32_015499</name>
</gene>
<keyword evidence="2" id="KW-0813">Transport</keyword>
<keyword evidence="5" id="KW-0406">Ion transport</keyword>
<dbReference type="PANTHER" id="PTHR11003">
    <property type="entry name" value="POTASSIUM CHANNEL, SUBFAMILY K"/>
    <property type="match status" value="1"/>
</dbReference>
<reference evidence="10 11" key="1">
    <citation type="submission" date="2019-10" db="EMBL/GenBank/DDBJ databases">
        <title>Assembly and Annotation for the nematode Trichostrongylus colubriformis.</title>
        <authorList>
            <person name="Martin J."/>
        </authorList>
    </citation>
    <scope>NUCLEOTIDE SEQUENCE [LARGE SCALE GENOMIC DNA]</scope>
    <source>
        <strain evidence="10">G859</strain>
        <tissue evidence="10">Whole worm</tissue>
    </source>
</reference>
<name>A0AAN8GDK9_TRICO</name>
<protein>
    <recommendedName>
        <fullName evidence="9">Potassium channel domain-containing protein</fullName>
    </recommendedName>
</protein>
<dbReference type="Pfam" id="PF07885">
    <property type="entry name" value="Ion_trans_2"/>
    <property type="match status" value="1"/>
</dbReference>
<dbReference type="EMBL" id="WIXE01000318">
    <property type="protein sequence ID" value="KAK5986698.1"/>
    <property type="molecule type" value="Genomic_DNA"/>
</dbReference>
<comment type="caution">
    <text evidence="10">The sequence shown here is derived from an EMBL/GenBank/DDBJ whole genome shotgun (WGS) entry which is preliminary data.</text>
</comment>
<dbReference type="PANTHER" id="PTHR11003:SF240">
    <property type="entry name" value="POTASSIUM CHANNEL DOMAIN-CONTAINING PROTEIN"/>
    <property type="match status" value="1"/>
</dbReference>
<keyword evidence="4 8" id="KW-1133">Transmembrane helix</keyword>
<dbReference type="SUPFAM" id="SSF81324">
    <property type="entry name" value="Voltage-gated potassium channels"/>
    <property type="match status" value="1"/>
</dbReference>
<evidence type="ECO:0000256" key="4">
    <source>
        <dbReference type="ARBA" id="ARBA00022989"/>
    </source>
</evidence>
<sequence length="320" mass="37153">MEPTVNMNTRKSLTGLAQFMLPALIDSSTVADERHAAHRGRLLSRAHRQILRGAVGFRDIAERAQEAGRRQVKKLRKEPPLCLICMNRAYHKYGLKHLVLILVFLFYTTVGAFIFLVIEGPYQNNLKAQWSERIAHNRSRRVVQLMARAFNNSEYLVYIKGDTTLRLQKLFNDELASYERQLGIRWSEQRMEWDFWTALLFAGTVCTTIGYGHIYPVTNAGKILTMIFALFGIPLMLLVLQDIGKLLTISMKFPWFQTKRVARRILRCCTKQSLHEMREIEACERRDLDIFDLPVIVGLSLIIGWVRNAKTRHYLNITFH</sequence>
<dbReference type="InterPro" id="IPR013099">
    <property type="entry name" value="K_chnl_dom"/>
</dbReference>
<dbReference type="Proteomes" id="UP001331761">
    <property type="component" value="Unassembled WGS sequence"/>
</dbReference>
<comment type="subcellular location">
    <subcellularLocation>
        <location evidence="1">Membrane</location>
        <topology evidence="1">Multi-pass membrane protein</topology>
    </subcellularLocation>
</comment>
<proteinExistence type="predicted"/>
<feature type="domain" description="Potassium channel" evidence="9">
    <location>
        <begin position="188"/>
        <end position="248"/>
    </location>
</feature>